<evidence type="ECO:0000256" key="1">
    <source>
        <dbReference type="SAM" id="MobiDB-lite"/>
    </source>
</evidence>
<evidence type="ECO:0000313" key="2">
    <source>
        <dbReference type="EMBL" id="KKK89271.1"/>
    </source>
</evidence>
<feature type="compositionally biased region" description="Basic and acidic residues" evidence="1">
    <location>
        <begin position="205"/>
        <end position="214"/>
    </location>
</feature>
<proteinExistence type="predicted"/>
<feature type="region of interest" description="Disordered" evidence="1">
    <location>
        <begin position="1"/>
        <end position="162"/>
    </location>
</feature>
<feature type="compositionally biased region" description="Basic residues" evidence="1">
    <location>
        <begin position="181"/>
        <end position="198"/>
    </location>
</feature>
<comment type="caution">
    <text evidence="2">The sequence shown here is derived from an EMBL/GenBank/DDBJ whole genome shotgun (WGS) entry which is preliminary data.</text>
</comment>
<reference evidence="2" key="1">
    <citation type="journal article" date="2015" name="Nature">
        <title>Complex archaea that bridge the gap between prokaryotes and eukaryotes.</title>
        <authorList>
            <person name="Spang A."/>
            <person name="Saw J.H."/>
            <person name="Jorgensen S.L."/>
            <person name="Zaremba-Niedzwiedzka K."/>
            <person name="Martijn J."/>
            <person name="Lind A.E."/>
            <person name="van Eijk R."/>
            <person name="Schleper C."/>
            <person name="Guy L."/>
            <person name="Ettema T.J."/>
        </authorList>
    </citation>
    <scope>NUCLEOTIDE SEQUENCE</scope>
</reference>
<feature type="region of interest" description="Disordered" evidence="1">
    <location>
        <begin position="176"/>
        <end position="283"/>
    </location>
</feature>
<feature type="compositionally biased region" description="Basic residues" evidence="1">
    <location>
        <begin position="129"/>
        <end position="140"/>
    </location>
</feature>
<feature type="compositionally biased region" description="Gly residues" evidence="1">
    <location>
        <begin position="29"/>
        <end position="40"/>
    </location>
</feature>
<sequence>MSLQAAFHKRLRKADPYQPTGMGKRPGKRGMGVSGAGGVAKPGWATTEQPIPGGGSKKPVTPQVKPLPGMAPLGTPPGKTRKVNSHKDSQGSTAHHGGQEPAGQPYNPRSRDWEQRQSREEADIEQRHPKGRRGRERQRRQYGPTRNPYKKVPADNPYAGGHRNVVAATMKSAVMKAVRMVSKHKDKRGSTEHHKRGGAPKGPSRRYDPSKHPVEVGVLDPDGFTVHEGWVDAEGNTRSVETGKILERNLNPGQGARDRPKRRYVPSSQGGDLDIQDPREEGV</sequence>
<name>A0A0F9BXT2_9ZZZZ</name>
<organism evidence="2">
    <name type="scientific">marine sediment metagenome</name>
    <dbReference type="NCBI Taxonomy" id="412755"/>
    <lineage>
        <taxon>unclassified sequences</taxon>
        <taxon>metagenomes</taxon>
        <taxon>ecological metagenomes</taxon>
    </lineage>
</organism>
<feature type="compositionally biased region" description="Basic and acidic residues" evidence="1">
    <location>
        <begin position="109"/>
        <end position="128"/>
    </location>
</feature>
<dbReference type="EMBL" id="LAZR01049604">
    <property type="protein sequence ID" value="KKK89271.1"/>
    <property type="molecule type" value="Genomic_DNA"/>
</dbReference>
<accession>A0A0F9BXT2</accession>
<dbReference type="AlphaFoldDB" id="A0A0F9BXT2"/>
<gene>
    <name evidence="2" type="ORF">LCGC14_2734770</name>
</gene>
<protein>
    <submittedName>
        <fullName evidence="2">Uncharacterized protein</fullName>
    </submittedName>
</protein>